<comment type="subcellular location">
    <subcellularLocation>
        <location evidence="1">Cell membrane</location>
        <topology evidence="1">Multi-pass membrane protein</topology>
    </subcellularLocation>
</comment>
<reference evidence="9 10" key="1">
    <citation type="submission" date="2019-10" db="EMBL/GenBank/DDBJ databases">
        <title>Nonomuraea sp. nov., isolated from Phyllanthus amarus.</title>
        <authorList>
            <person name="Klykleung N."/>
            <person name="Tanasupawat S."/>
        </authorList>
    </citation>
    <scope>NUCLEOTIDE SEQUENCE [LARGE SCALE GENOMIC DNA]</scope>
    <source>
        <strain evidence="9 10">PA1-10</strain>
    </source>
</reference>
<protein>
    <submittedName>
        <fullName evidence="9">FtsX-like permease family protein</fullName>
    </submittedName>
</protein>
<dbReference type="PANTHER" id="PTHR30572">
    <property type="entry name" value="MEMBRANE COMPONENT OF TRANSPORTER-RELATED"/>
    <property type="match status" value="1"/>
</dbReference>
<dbReference type="OrthoDB" id="9780560at2"/>
<keyword evidence="10" id="KW-1185">Reference proteome</keyword>
<accession>A0A5P9Z7K4</accession>
<evidence type="ECO:0000256" key="4">
    <source>
        <dbReference type="ARBA" id="ARBA00022989"/>
    </source>
</evidence>
<organism evidence="9 10">
    <name type="scientific">Nonomuraea phyllanthi</name>
    <dbReference type="NCBI Taxonomy" id="2219224"/>
    <lineage>
        <taxon>Bacteria</taxon>
        <taxon>Bacillati</taxon>
        <taxon>Actinomycetota</taxon>
        <taxon>Actinomycetes</taxon>
        <taxon>Streptosporangiales</taxon>
        <taxon>Streptosporangiaceae</taxon>
        <taxon>Nonomuraea</taxon>
    </lineage>
</organism>
<dbReference type="PANTHER" id="PTHR30572:SF4">
    <property type="entry name" value="ABC TRANSPORTER PERMEASE YTRF"/>
    <property type="match status" value="1"/>
</dbReference>
<evidence type="ECO:0000313" key="10">
    <source>
        <dbReference type="Proteomes" id="UP000312512"/>
    </source>
</evidence>
<name>A0A5C4WFR4_9ACTN</name>
<evidence type="ECO:0000256" key="1">
    <source>
        <dbReference type="ARBA" id="ARBA00004651"/>
    </source>
</evidence>
<keyword evidence="3" id="KW-0812">Transmembrane</keyword>
<evidence type="ECO:0000259" key="7">
    <source>
        <dbReference type="Pfam" id="PF02687"/>
    </source>
</evidence>
<dbReference type="InterPro" id="IPR025857">
    <property type="entry name" value="MacB_PCD"/>
</dbReference>
<accession>A0A5C4WFR4</accession>
<keyword evidence="5" id="KW-0472">Membrane</keyword>
<dbReference type="GO" id="GO:0022857">
    <property type="term" value="F:transmembrane transporter activity"/>
    <property type="evidence" value="ECO:0007669"/>
    <property type="project" value="TreeGrafter"/>
</dbReference>
<evidence type="ECO:0000256" key="2">
    <source>
        <dbReference type="ARBA" id="ARBA00022475"/>
    </source>
</evidence>
<dbReference type="EMBL" id="VDLX02000007">
    <property type="protein sequence ID" value="KAB8193827.1"/>
    <property type="molecule type" value="Genomic_DNA"/>
</dbReference>
<dbReference type="Proteomes" id="UP000312512">
    <property type="component" value="Unassembled WGS sequence"/>
</dbReference>
<evidence type="ECO:0000259" key="8">
    <source>
        <dbReference type="Pfam" id="PF12704"/>
    </source>
</evidence>
<evidence type="ECO:0000256" key="5">
    <source>
        <dbReference type="ARBA" id="ARBA00023136"/>
    </source>
</evidence>
<gene>
    <name evidence="9" type="ORF">FH608_019920</name>
</gene>
<comment type="similarity">
    <text evidence="6">Belongs to the ABC-4 integral membrane protein family.</text>
</comment>
<feature type="domain" description="ABC3 transporter permease C-terminal" evidence="7">
    <location>
        <begin position="272"/>
        <end position="384"/>
    </location>
</feature>
<dbReference type="GO" id="GO:0005886">
    <property type="term" value="C:plasma membrane"/>
    <property type="evidence" value="ECO:0007669"/>
    <property type="project" value="UniProtKB-SubCell"/>
</dbReference>
<dbReference type="AlphaFoldDB" id="A0A5C4WFR4"/>
<dbReference type="Pfam" id="PF02687">
    <property type="entry name" value="FtsX"/>
    <property type="match status" value="1"/>
</dbReference>
<comment type="caution">
    <text evidence="9">The sequence shown here is derived from an EMBL/GenBank/DDBJ whole genome shotgun (WGS) entry which is preliminary data.</text>
</comment>
<dbReference type="InterPro" id="IPR003838">
    <property type="entry name" value="ABC3_permease_C"/>
</dbReference>
<sequence>MRPRDVMRVGAVGLRTRPLRAFLSALGIAIGIAAMVGVVGLSSSSGAELDRTLSALGTNLLTVSSGTTLMGEAAQMPKDAEAMIERIGPVEAVSSIGRMGDVKVYRSEQIPEAQTGGIATYAARLDLPATVGATLRDGTWLNAATERYPAAVLGSSAAQRLGVGAVSPDTQVVVGGMRFTVVGVLNPVALATDLDAGVLVGWPVAESRLGFDGHPTTLYTRSDEARLESVRQVLAATANPEAPNEVDVSRPSDALAAKQATSQAFANLLLGVGAVALLVGGVGVANTMVISVLERRAEIGLRRSLGATRGQIRTQFLAESLLLSALGGGGGILLGTGVTMGYALYSGWPSVVPAWATVGGLVATLVIGAAAGLYPAIRASRLSPTEALSAP</sequence>
<evidence type="ECO:0000256" key="3">
    <source>
        <dbReference type="ARBA" id="ARBA00022692"/>
    </source>
</evidence>
<proteinExistence type="inferred from homology"/>
<feature type="domain" description="MacB-like periplasmic core" evidence="8">
    <location>
        <begin position="22"/>
        <end position="234"/>
    </location>
</feature>
<dbReference type="Pfam" id="PF12704">
    <property type="entry name" value="MacB_PCD"/>
    <property type="match status" value="1"/>
</dbReference>
<evidence type="ECO:0000256" key="6">
    <source>
        <dbReference type="ARBA" id="ARBA00038076"/>
    </source>
</evidence>
<dbReference type="InterPro" id="IPR050250">
    <property type="entry name" value="Macrolide_Exporter_MacB"/>
</dbReference>
<keyword evidence="2" id="KW-1003">Cell membrane</keyword>
<keyword evidence="4" id="KW-1133">Transmembrane helix</keyword>
<evidence type="ECO:0000313" key="9">
    <source>
        <dbReference type="EMBL" id="KAB8193827.1"/>
    </source>
</evidence>